<dbReference type="GO" id="GO:0003677">
    <property type="term" value="F:DNA binding"/>
    <property type="evidence" value="ECO:0007669"/>
    <property type="project" value="UniProtKB-KW"/>
</dbReference>
<evidence type="ECO:0000259" key="13">
    <source>
        <dbReference type="PROSITE" id="PS51192"/>
    </source>
</evidence>
<evidence type="ECO:0000256" key="12">
    <source>
        <dbReference type="SAM" id="MobiDB-lite"/>
    </source>
</evidence>
<feature type="compositionally biased region" description="Low complexity" evidence="12">
    <location>
        <begin position="18"/>
        <end position="30"/>
    </location>
</feature>
<dbReference type="GO" id="GO:0000724">
    <property type="term" value="P:double-strand break repair via homologous recombination"/>
    <property type="evidence" value="ECO:0007669"/>
    <property type="project" value="TreeGrafter"/>
</dbReference>
<dbReference type="InterPro" id="IPR032284">
    <property type="entry name" value="RecQ_Zn-bd"/>
</dbReference>
<reference evidence="15 16" key="1">
    <citation type="submission" date="2017-09" db="EMBL/GenBank/DDBJ databases">
        <title>Genome sequencing of Besnoitia besnoiti strain Bb-Ger1.</title>
        <authorList>
            <person name="Schares G."/>
            <person name="Venepally P."/>
            <person name="Lorenzi H.A."/>
        </authorList>
    </citation>
    <scope>NUCLEOTIDE SEQUENCE [LARGE SCALE GENOMIC DNA]</scope>
    <source>
        <strain evidence="15 16">Bb-Ger1</strain>
    </source>
</reference>
<evidence type="ECO:0000256" key="7">
    <source>
        <dbReference type="ARBA" id="ARBA00023125"/>
    </source>
</evidence>
<keyword evidence="3" id="KW-0547">Nucleotide-binding</keyword>
<feature type="compositionally biased region" description="Basic and acidic residues" evidence="12">
    <location>
        <begin position="392"/>
        <end position="406"/>
    </location>
</feature>
<dbReference type="GO" id="GO:0016787">
    <property type="term" value="F:hydrolase activity"/>
    <property type="evidence" value="ECO:0007669"/>
    <property type="project" value="UniProtKB-KW"/>
</dbReference>
<dbReference type="EMBL" id="NWUJ01000011">
    <property type="protein sequence ID" value="PFH32499.1"/>
    <property type="molecule type" value="Genomic_DNA"/>
</dbReference>
<dbReference type="InterPro" id="IPR004589">
    <property type="entry name" value="DNA_helicase_ATP-dep_RecQ"/>
</dbReference>
<feature type="compositionally biased region" description="Low complexity" evidence="12">
    <location>
        <begin position="553"/>
        <end position="564"/>
    </location>
</feature>
<dbReference type="Proteomes" id="UP000224006">
    <property type="component" value="Chromosome X"/>
</dbReference>
<dbReference type="Gene3D" id="3.40.50.300">
    <property type="entry name" value="P-loop containing nucleotide triphosphate hydrolases"/>
    <property type="match status" value="2"/>
</dbReference>
<keyword evidence="7" id="KW-0238">DNA-binding</keyword>
<feature type="compositionally biased region" description="Acidic residues" evidence="12">
    <location>
        <begin position="1"/>
        <end position="13"/>
    </location>
</feature>
<feature type="compositionally biased region" description="Basic and acidic residues" evidence="12">
    <location>
        <begin position="1636"/>
        <end position="1645"/>
    </location>
</feature>
<sequence length="1677" mass="179218">MSDEEDDIEDVGGDLESRPSLLPSASSRPSFPVDGHVKSRPRASSSSRASSPRSSFLSTSYLSCPVSAPTPPDPRLEPKPAHAKSASQPLSTAPAAHSAPRGSFSSPSSSCTPASSLYSTCSSSPSASCSFPAEDSRPPESTGEKTEWSPERSRLQRDAASHGGLGALEAAEGLTASVPSVSGGEASGKAAHAAAQDSFVSPHTDDGVAKAGARAVQELLSVCNALLSAAVNDQEERERGSSFTSPRGPSPPFPSANAEDLRVALVKAQSAVFDFWPFTNHAQPACLVDFCSLVSRYQTARAGRAAQSSASDPEDSGRHSAGSHHGSLSTSQHTCASAPPARSLILEPSNDEMEDLFAVLTSPNRSVERKKKNEGDAEEKSKSISARGGRPRGTEDGAQEMHEAAQKEVSAFSAPPAAARGRPFSNRPSTVSSGDEVKDDVRVGDDDGGDLDCSLILPPSSFCGGDAATKGEGIPTFSQEDLPLLAGRRKASKKQAAFASKTSSLPTPCASVAAPTGRADESCALLSASEPEEDSGSIASWANARRRKERQVSAYSASSPAASSRGHECGGEGSGARESDAQDPFHVAFQRMQTIFGRGARDRGDKRDMERGKKRATLVCGSTTRELVQDLPVHLRRWFGRNFPFSVKIDRINKEVFGHEDFRGLQLGAVNAIMSGRDCFLVMPTGGGKSLCFQLPAYALGGLTLVISPLLALMGDQLRSLKKLGVEAAKIDGEISKSDLLAVYDELSQPTFSLRILMVTPEFLARSEGLMSVLQGVYGRGQLSLLVIDEAHCVCQWGEDFRADYLSLGKLKKTFRDVPLLALTASASPDVFSEVKRILRIPNSVDFRMSINRPNLFLEVREKSRHTIYDVHRLLSTPPLKDEAGIIYCLSIKDCEVVASHLVALGVRAAPYHAKMAPRRRHETQAAWMARDIDVIVSTVAFGLGVDRPDVRFVFHHSVPPSLERYYQEIGRAGRDGFASRCILFYSPSDVQRVSKLLVARPKRGSGGEKGAQGRLGRLEKMVHFCEASVECRRQLLLQAFGEELRDAIASVSVADEGEEEETDASRRGAEDEGDLGLQSRAEAENQWMRKGKLCARSCDNCWKKTHLTVQYHDVTVYAQKLVLLLLAQERLCGTGYGSGLTRKQLCDAARGDMRRHASLQDKLRHNEHFGCMRGIATGDIETLIGHMVKDRWLIESVVKMKGKFASYVVLRPGEAVHSPLKGPEPLIVPNFLPSAAASRPAAQKISVRAPALSRQADDESVPLAGAEGRGSSRGRDGDGRAFSSVGANGATPQLSAASRASREAPLLRHPRKKQRFLVVPETLGQDPTSEESGESPPESSGSSLGSLQGGAGLLGDDELDDSLLELPLLSTLTPSPSAPTERSASGEADRGRAFSRSICEKLLTAAPQAAGPSSAQRVYLQKLLREDEGGRNRWKAGDQEMESRDARGGIPECGAIAHPPSASLGPSGSSTPRPPSAAAMIWKALSEDTPLDDADVFVSGAEGAGEARGRRSGMHSRCASPSPSVSADAPEVEVDCRIPPEPGAPHEAFSSSSGFGSGGGAQSAPTVPQLQQKERRTHQTTLTTFVKPKKASPPVEGDGGDRDRWRGEDRGESRERGYGATGTREDASDFVGAEVAEREPEDSKAAVVEAIRQAQIDAMRRNGVKRKLPASWLRRP</sequence>
<feature type="compositionally biased region" description="Basic and acidic residues" evidence="12">
    <location>
        <begin position="1428"/>
        <end position="1448"/>
    </location>
</feature>
<dbReference type="CDD" id="cd17920">
    <property type="entry name" value="DEXHc_RecQ"/>
    <property type="match status" value="1"/>
</dbReference>
<feature type="region of interest" description="Disordered" evidence="12">
    <location>
        <begin position="1503"/>
        <end position="1645"/>
    </location>
</feature>
<feature type="compositionally biased region" description="Low complexity" evidence="12">
    <location>
        <begin position="319"/>
        <end position="331"/>
    </location>
</feature>
<accession>A0A2A9M3H8</accession>
<dbReference type="PANTHER" id="PTHR13710:SF153">
    <property type="entry name" value="RECQ-LIKE DNA HELICASE BLM"/>
    <property type="match status" value="1"/>
</dbReference>
<dbReference type="GeneID" id="40306878"/>
<evidence type="ECO:0000256" key="3">
    <source>
        <dbReference type="ARBA" id="ARBA00022741"/>
    </source>
</evidence>
<feature type="compositionally biased region" description="Basic and acidic residues" evidence="12">
    <location>
        <begin position="134"/>
        <end position="160"/>
    </location>
</feature>
<dbReference type="RefSeq" id="XP_029216508.1">
    <property type="nucleotide sequence ID" value="XM_029360532.1"/>
</dbReference>
<dbReference type="FunFam" id="3.40.50.300:FF:001389">
    <property type="entry name" value="ATP-dependent DNA helicase RecQ"/>
    <property type="match status" value="1"/>
</dbReference>
<dbReference type="InterPro" id="IPR011545">
    <property type="entry name" value="DEAD/DEAH_box_helicase_dom"/>
</dbReference>
<keyword evidence="16" id="KW-1185">Reference proteome</keyword>
<gene>
    <name evidence="15" type="ORF">BESB_018170</name>
</gene>
<feature type="region of interest" description="Disordered" evidence="12">
    <location>
        <begin position="1052"/>
        <end position="1082"/>
    </location>
</feature>
<dbReference type="InterPro" id="IPR027417">
    <property type="entry name" value="P-loop_NTPase"/>
</dbReference>
<evidence type="ECO:0000313" key="16">
    <source>
        <dbReference type="Proteomes" id="UP000224006"/>
    </source>
</evidence>
<dbReference type="NCBIfam" id="TIGR00614">
    <property type="entry name" value="recQ_fam"/>
    <property type="match status" value="1"/>
</dbReference>
<keyword evidence="6" id="KW-0067">ATP-binding</keyword>
<dbReference type="SUPFAM" id="SSF52540">
    <property type="entry name" value="P-loop containing nucleoside triphosphate hydrolases"/>
    <property type="match status" value="1"/>
</dbReference>
<evidence type="ECO:0000256" key="9">
    <source>
        <dbReference type="ARBA" id="ARBA00023242"/>
    </source>
</evidence>
<feature type="region of interest" description="Disordered" evidence="12">
    <location>
        <begin position="551"/>
        <end position="582"/>
    </location>
</feature>
<dbReference type="InterPro" id="IPR014001">
    <property type="entry name" value="Helicase_ATP-bd"/>
</dbReference>
<comment type="subcellular location">
    <subcellularLocation>
        <location evidence="1">Nucleus</location>
    </subcellularLocation>
</comment>
<evidence type="ECO:0000259" key="14">
    <source>
        <dbReference type="PROSITE" id="PS51194"/>
    </source>
</evidence>
<comment type="catalytic activity">
    <reaction evidence="10">
        <text>Couples ATP hydrolysis with the unwinding of duplex DNA by translocating in the 3'-5' direction.</text>
        <dbReference type="EC" id="5.6.2.4"/>
    </reaction>
</comment>
<feature type="region of interest" description="Disordered" evidence="12">
    <location>
        <begin position="304"/>
        <end position="338"/>
    </location>
</feature>
<keyword evidence="8" id="KW-0413">Isomerase</keyword>
<feature type="region of interest" description="Disordered" evidence="12">
    <location>
        <begin position="1428"/>
        <end position="1477"/>
    </location>
</feature>
<feature type="compositionally biased region" description="Basic and acidic residues" evidence="12">
    <location>
        <begin position="435"/>
        <end position="445"/>
    </location>
</feature>
<dbReference type="PROSITE" id="PS51194">
    <property type="entry name" value="HELICASE_CTER"/>
    <property type="match status" value="1"/>
</dbReference>
<evidence type="ECO:0000256" key="6">
    <source>
        <dbReference type="ARBA" id="ARBA00022840"/>
    </source>
</evidence>
<dbReference type="GO" id="GO:0005634">
    <property type="term" value="C:nucleus"/>
    <property type="evidence" value="ECO:0007669"/>
    <property type="project" value="UniProtKB-SubCell"/>
</dbReference>
<dbReference type="Pfam" id="PF00271">
    <property type="entry name" value="Helicase_C"/>
    <property type="match status" value="1"/>
</dbReference>
<dbReference type="PANTHER" id="PTHR13710">
    <property type="entry name" value="DNA HELICASE RECQ FAMILY MEMBER"/>
    <property type="match status" value="1"/>
</dbReference>
<dbReference type="GO" id="GO:0043138">
    <property type="term" value="F:3'-5' DNA helicase activity"/>
    <property type="evidence" value="ECO:0007669"/>
    <property type="project" value="UniProtKB-EC"/>
</dbReference>
<dbReference type="STRING" id="94643.A0A2A9M3H8"/>
<feature type="compositionally biased region" description="Basic and acidic residues" evidence="12">
    <location>
        <begin position="565"/>
        <end position="580"/>
    </location>
</feature>
<dbReference type="GO" id="GO:0005694">
    <property type="term" value="C:chromosome"/>
    <property type="evidence" value="ECO:0007669"/>
    <property type="project" value="TreeGrafter"/>
</dbReference>
<feature type="compositionally biased region" description="Basic and acidic residues" evidence="12">
    <location>
        <begin position="1600"/>
        <end position="1628"/>
    </location>
</feature>
<feature type="compositionally biased region" description="Low complexity" evidence="12">
    <location>
        <begin position="1335"/>
        <end position="1347"/>
    </location>
</feature>
<dbReference type="SMART" id="SM00490">
    <property type="entry name" value="HELICc"/>
    <property type="match status" value="1"/>
</dbReference>
<feature type="domain" description="Helicase C-terminal" evidence="14">
    <location>
        <begin position="870"/>
        <end position="1020"/>
    </location>
</feature>
<feature type="compositionally biased region" description="Basic and acidic residues" evidence="12">
    <location>
        <begin position="371"/>
        <end position="382"/>
    </location>
</feature>
<comment type="caution">
    <text evidence="15">The sequence shown here is derived from an EMBL/GenBank/DDBJ whole genome shotgun (WGS) entry which is preliminary data.</text>
</comment>
<dbReference type="Pfam" id="PF16124">
    <property type="entry name" value="RecQ_Zn_bind"/>
    <property type="match status" value="1"/>
</dbReference>
<keyword evidence="9" id="KW-0539">Nucleus</keyword>
<keyword evidence="4" id="KW-0378">Hydrolase</keyword>
<keyword evidence="5 15" id="KW-0347">Helicase</keyword>
<feature type="compositionally biased region" description="Low complexity" evidence="12">
    <location>
        <begin position="1365"/>
        <end position="1382"/>
    </location>
</feature>
<feature type="compositionally biased region" description="Low complexity" evidence="12">
    <location>
        <begin position="1460"/>
        <end position="1477"/>
    </location>
</feature>
<dbReference type="InterPro" id="IPR002464">
    <property type="entry name" value="DNA/RNA_helicase_DEAH_CS"/>
</dbReference>
<dbReference type="SMART" id="SM00487">
    <property type="entry name" value="DEXDc"/>
    <property type="match status" value="1"/>
</dbReference>
<proteinExistence type="inferred from homology"/>
<dbReference type="InterPro" id="IPR036388">
    <property type="entry name" value="WH-like_DNA-bd_sf"/>
</dbReference>
<dbReference type="GO" id="GO:0005737">
    <property type="term" value="C:cytoplasm"/>
    <property type="evidence" value="ECO:0007669"/>
    <property type="project" value="TreeGrafter"/>
</dbReference>
<comment type="similarity">
    <text evidence="2">Belongs to the helicase family. RecQ subfamily.</text>
</comment>
<dbReference type="CDD" id="cd18794">
    <property type="entry name" value="SF2_C_RecQ"/>
    <property type="match status" value="1"/>
</dbReference>
<evidence type="ECO:0000256" key="4">
    <source>
        <dbReference type="ARBA" id="ARBA00022801"/>
    </source>
</evidence>
<organism evidence="15 16">
    <name type="scientific">Besnoitia besnoiti</name>
    <name type="common">Apicomplexan protozoan</name>
    <dbReference type="NCBI Taxonomy" id="94643"/>
    <lineage>
        <taxon>Eukaryota</taxon>
        <taxon>Sar</taxon>
        <taxon>Alveolata</taxon>
        <taxon>Apicomplexa</taxon>
        <taxon>Conoidasida</taxon>
        <taxon>Coccidia</taxon>
        <taxon>Eucoccidiorida</taxon>
        <taxon>Eimeriorina</taxon>
        <taxon>Sarcocystidae</taxon>
        <taxon>Besnoitia</taxon>
    </lineage>
</organism>
<evidence type="ECO:0000256" key="2">
    <source>
        <dbReference type="ARBA" id="ARBA00005446"/>
    </source>
</evidence>
<evidence type="ECO:0000256" key="10">
    <source>
        <dbReference type="ARBA" id="ARBA00034617"/>
    </source>
</evidence>
<dbReference type="OrthoDB" id="333470at2759"/>
<dbReference type="KEGG" id="bbes:BESB_018170"/>
<name>A0A2A9M3H8_BESBE</name>
<dbReference type="PROSITE" id="PS51192">
    <property type="entry name" value="HELICASE_ATP_BIND_1"/>
    <property type="match status" value="1"/>
</dbReference>
<dbReference type="EC" id="5.6.2.4" evidence="11"/>
<protein>
    <recommendedName>
        <fullName evidence="11">DNA 3'-5' helicase</fullName>
        <ecNumber evidence="11">5.6.2.4</ecNumber>
    </recommendedName>
</protein>
<feature type="region of interest" description="Disordered" evidence="12">
    <location>
        <begin position="1"/>
        <end position="171"/>
    </location>
</feature>
<evidence type="ECO:0000313" key="15">
    <source>
        <dbReference type="EMBL" id="PFH32499.1"/>
    </source>
</evidence>
<dbReference type="PROSITE" id="PS00690">
    <property type="entry name" value="DEAH_ATP_HELICASE"/>
    <property type="match status" value="1"/>
</dbReference>
<feature type="region of interest" description="Disordered" evidence="12">
    <location>
        <begin position="359"/>
        <end position="445"/>
    </location>
</feature>
<dbReference type="GO" id="GO:0009378">
    <property type="term" value="F:four-way junction helicase activity"/>
    <property type="evidence" value="ECO:0007669"/>
    <property type="project" value="TreeGrafter"/>
</dbReference>
<feature type="region of interest" description="Disordered" evidence="12">
    <location>
        <begin position="233"/>
        <end position="256"/>
    </location>
</feature>
<dbReference type="VEuPathDB" id="ToxoDB:BESB_018170"/>
<feature type="domain" description="Helicase ATP-binding" evidence="13">
    <location>
        <begin position="670"/>
        <end position="845"/>
    </location>
</feature>
<dbReference type="InterPro" id="IPR001650">
    <property type="entry name" value="Helicase_C-like"/>
</dbReference>
<dbReference type="GO" id="GO:0005524">
    <property type="term" value="F:ATP binding"/>
    <property type="evidence" value="ECO:0007669"/>
    <property type="project" value="UniProtKB-KW"/>
</dbReference>
<dbReference type="Pfam" id="PF00270">
    <property type="entry name" value="DEAD"/>
    <property type="match status" value="1"/>
</dbReference>
<feature type="compositionally biased region" description="Low complexity" evidence="12">
    <location>
        <begin position="98"/>
        <end position="130"/>
    </location>
</feature>
<feature type="compositionally biased region" description="Low complexity" evidence="12">
    <location>
        <begin position="1520"/>
        <end position="1530"/>
    </location>
</feature>
<feature type="compositionally biased region" description="Low complexity" evidence="12">
    <location>
        <begin position="494"/>
        <end position="504"/>
    </location>
</feature>
<evidence type="ECO:0000256" key="1">
    <source>
        <dbReference type="ARBA" id="ARBA00004123"/>
    </source>
</evidence>
<feature type="compositionally biased region" description="Low complexity" evidence="12">
    <location>
        <begin position="42"/>
        <end position="55"/>
    </location>
</feature>
<evidence type="ECO:0000256" key="8">
    <source>
        <dbReference type="ARBA" id="ARBA00023235"/>
    </source>
</evidence>
<evidence type="ECO:0000256" key="5">
    <source>
        <dbReference type="ARBA" id="ARBA00022806"/>
    </source>
</evidence>
<feature type="region of interest" description="Disordered" evidence="12">
    <location>
        <begin position="485"/>
        <end position="514"/>
    </location>
</feature>
<dbReference type="Gene3D" id="1.10.10.10">
    <property type="entry name" value="Winged helix-like DNA-binding domain superfamily/Winged helix DNA-binding domain"/>
    <property type="match status" value="1"/>
</dbReference>
<evidence type="ECO:0000256" key="11">
    <source>
        <dbReference type="ARBA" id="ARBA00034808"/>
    </source>
</evidence>
<feature type="region of interest" description="Disordered" evidence="12">
    <location>
        <begin position="1249"/>
        <end position="1392"/>
    </location>
</feature>